<dbReference type="Pfam" id="PF00147">
    <property type="entry name" value="Fibrinogen_C"/>
    <property type="match status" value="1"/>
</dbReference>
<dbReference type="OMA" id="THAQEEC"/>
<evidence type="ECO:0000256" key="3">
    <source>
        <dbReference type="ARBA" id="ARBA00022729"/>
    </source>
</evidence>
<dbReference type="GO" id="GO:0005576">
    <property type="term" value="C:extracellular region"/>
    <property type="evidence" value="ECO:0007669"/>
    <property type="project" value="UniProtKB-SubCell"/>
</dbReference>
<comment type="subcellular location">
    <subcellularLocation>
        <location evidence="1">Secreted</location>
    </subcellularLocation>
</comment>
<keyword evidence="4" id="KW-0175">Coiled coil</keyword>
<dbReference type="SUPFAM" id="SSF56496">
    <property type="entry name" value="Fibrinogen C-terminal domain-like"/>
    <property type="match status" value="1"/>
</dbReference>
<dbReference type="PANTHER" id="PTHR47221">
    <property type="entry name" value="FIBRINOGEN ALPHA CHAIN"/>
    <property type="match status" value="1"/>
</dbReference>
<proteinExistence type="predicted"/>
<dbReference type="PROSITE" id="PS00514">
    <property type="entry name" value="FIBRINOGEN_C_1"/>
    <property type="match status" value="1"/>
</dbReference>
<evidence type="ECO:0000256" key="2">
    <source>
        <dbReference type="ARBA" id="ARBA00022525"/>
    </source>
</evidence>
<dbReference type="PROSITE" id="PS51406">
    <property type="entry name" value="FIBRINOGEN_C_2"/>
    <property type="match status" value="1"/>
</dbReference>
<reference evidence="8" key="1">
    <citation type="journal article" date="2020" name="Nat. Ecol. Evol.">
        <title>Deeply conserved synteny resolves early events in vertebrate evolution.</title>
        <authorList>
            <person name="Simakov O."/>
            <person name="Marletaz F."/>
            <person name="Yue J.X."/>
            <person name="O'Connell B."/>
            <person name="Jenkins J."/>
            <person name="Brandt A."/>
            <person name="Calef R."/>
            <person name="Tung C.H."/>
            <person name="Huang T.K."/>
            <person name="Schmutz J."/>
            <person name="Satoh N."/>
            <person name="Yu J.K."/>
            <person name="Putnam N.H."/>
            <person name="Green R.E."/>
            <person name="Rokhsar D.S."/>
        </authorList>
    </citation>
    <scope>NUCLEOTIDE SEQUENCE [LARGE SCALE GENOMIC DNA]</scope>
    <source>
        <strain evidence="8">S238N-H82</strain>
    </source>
</reference>
<accession>A0A9J7KTE2</accession>
<dbReference type="InterPro" id="IPR014716">
    <property type="entry name" value="Fibrinogen_a/b/g_C_1"/>
</dbReference>
<reference evidence="9" key="2">
    <citation type="submission" date="2025-08" db="UniProtKB">
        <authorList>
            <consortium name="RefSeq"/>
        </authorList>
    </citation>
    <scope>IDENTIFICATION</scope>
    <source>
        <strain evidence="9">S238N-H82</strain>
        <tissue evidence="9">Testes</tissue>
    </source>
</reference>
<keyword evidence="8" id="KW-1185">Reference proteome</keyword>
<keyword evidence="2" id="KW-0964">Secreted</keyword>
<keyword evidence="6" id="KW-0325">Glycoprotein</keyword>
<evidence type="ECO:0000256" key="1">
    <source>
        <dbReference type="ARBA" id="ARBA00004613"/>
    </source>
</evidence>
<dbReference type="InterPro" id="IPR037579">
    <property type="entry name" value="FIB_ANG-like"/>
</dbReference>
<dbReference type="InterPro" id="IPR036056">
    <property type="entry name" value="Fibrinogen-like_C"/>
</dbReference>
<evidence type="ECO:0000313" key="8">
    <source>
        <dbReference type="Proteomes" id="UP000001554"/>
    </source>
</evidence>
<evidence type="ECO:0000259" key="7">
    <source>
        <dbReference type="PROSITE" id="PS51406"/>
    </source>
</evidence>
<dbReference type="Proteomes" id="UP000001554">
    <property type="component" value="Chromosome 3"/>
</dbReference>
<dbReference type="AlphaFoldDB" id="A0A9J7KTE2"/>
<sequence>MTNIGYTFAQRSGWTVIQRRQEGSVPFNRTWEEYKLGFGNKNGEYWLGNENIHLLTKSKNYTLRIVLEDWSGATSFAEYSTFRVSGEAVGYRLHISGYSGTARDSMAHNNGHRFSTLDRDNDAWSIGHCSQRWGQGGWWFPGCSTSVLNGRYLGNCGNSCPWGQGVLWYNWRGYSYSLKSVSMKIRP</sequence>
<protein>
    <submittedName>
        <fullName evidence="9">Angiopoietin-related protein 2-like</fullName>
    </submittedName>
</protein>
<evidence type="ECO:0000256" key="6">
    <source>
        <dbReference type="ARBA" id="ARBA00023180"/>
    </source>
</evidence>
<dbReference type="CDD" id="cd00087">
    <property type="entry name" value="FReD"/>
    <property type="match status" value="1"/>
</dbReference>
<dbReference type="OrthoDB" id="6345539at2759"/>
<evidence type="ECO:0000313" key="9">
    <source>
        <dbReference type="RefSeq" id="XP_035670239.1"/>
    </source>
</evidence>
<keyword evidence="3" id="KW-0732">Signal</keyword>
<keyword evidence="5" id="KW-1015">Disulfide bond</keyword>
<dbReference type="Gene3D" id="3.90.215.10">
    <property type="entry name" value="Gamma Fibrinogen, chain A, domain 1"/>
    <property type="match status" value="1"/>
</dbReference>
<evidence type="ECO:0000256" key="4">
    <source>
        <dbReference type="ARBA" id="ARBA00023054"/>
    </source>
</evidence>
<dbReference type="GeneID" id="118411858"/>
<dbReference type="InterPro" id="IPR020837">
    <property type="entry name" value="Fibrinogen_CS"/>
</dbReference>
<feature type="domain" description="Fibrinogen C-terminal" evidence="7">
    <location>
        <begin position="1"/>
        <end position="187"/>
    </location>
</feature>
<dbReference type="PANTHER" id="PTHR47221:SF6">
    <property type="entry name" value="FIBRINOGEN ALPHA CHAIN"/>
    <property type="match status" value="1"/>
</dbReference>
<dbReference type="RefSeq" id="XP_035670239.1">
    <property type="nucleotide sequence ID" value="XM_035814346.1"/>
</dbReference>
<dbReference type="SMART" id="SM00186">
    <property type="entry name" value="FBG"/>
    <property type="match status" value="1"/>
</dbReference>
<organism evidence="8 9">
    <name type="scientific">Branchiostoma floridae</name>
    <name type="common">Florida lancelet</name>
    <name type="synonym">Amphioxus</name>
    <dbReference type="NCBI Taxonomy" id="7739"/>
    <lineage>
        <taxon>Eukaryota</taxon>
        <taxon>Metazoa</taxon>
        <taxon>Chordata</taxon>
        <taxon>Cephalochordata</taxon>
        <taxon>Leptocardii</taxon>
        <taxon>Amphioxiformes</taxon>
        <taxon>Branchiostomatidae</taxon>
        <taxon>Branchiostoma</taxon>
    </lineage>
</organism>
<evidence type="ECO:0000256" key="5">
    <source>
        <dbReference type="ARBA" id="ARBA00023157"/>
    </source>
</evidence>
<gene>
    <name evidence="9" type="primary">LOC118411858</name>
</gene>
<dbReference type="InterPro" id="IPR002181">
    <property type="entry name" value="Fibrinogen_a/b/g_C_dom"/>
</dbReference>
<dbReference type="KEGG" id="bfo:118411858"/>
<name>A0A9J7KTE2_BRAFL</name>